<feature type="non-terminal residue" evidence="5">
    <location>
        <position position="102"/>
    </location>
</feature>
<proteinExistence type="predicted"/>
<dbReference type="InterPro" id="IPR001806">
    <property type="entry name" value="Small_GTPase"/>
</dbReference>
<dbReference type="InterPro" id="IPR027417">
    <property type="entry name" value="P-loop_NTPase"/>
</dbReference>
<reference evidence="5 6" key="1">
    <citation type="submission" date="2019-03" db="EMBL/GenBank/DDBJ databases">
        <title>Single cell metagenomics reveals metabolic interactions within the superorganism composed of flagellate Streblomastix strix and complex community of Bacteroidetes bacteria on its surface.</title>
        <authorList>
            <person name="Treitli S.C."/>
            <person name="Kolisko M."/>
            <person name="Husnik F."/>
            <person name="Keeling P."/>
            <person name="Hampl V."/>
        </authorList>
    </citation>
    <scope>NUCLEOTIDE SEQUENCE [LARGE SCALE GENOMIC DNA]</scope>
    <source>
        <strain evidence="5">ST1C</strain>
    </source>
</reference>
<evidence type="ECO:0000256" key="4">
    <source>
        <dbReference type="ARBA" id="ARBA00023134"/>
    </source>
</evidence>
<dbReference type="SUPFAM" id="SSF52540">
    <property type="entry name" value="P-loop containing nucleoside triphosphate hydrolases"/>
    <property type="match status" value="1"/>
</dbReference>
<dbReference type="GO" id="GO:0005737">
    <property type="term" value="C:cytoplasm"/>
    <property type="evidence" value="ECO:0007669"/>
    <property type="project" value="TreeGrafter"/>
</dbReference>
<comment type="caution">
    <text evidence="5">The sequence shown here is derived from an EMBL/GenBank/DDBJ whole genome shotgun (WGS) entry which is preliminary data.</text>
</comment>
<dbReference type="FunFam" id="3.40.50.300:FF:001447">
    <property type="entry name" value="Ras-related protein Rab-1B"/>
    <property type="match status" value="1"/>
</dbReference>
<dbReference type="Pfam" id="PF00071">
    <property type="entry name" value="Ras"/>
    <property type="match status" value="1"/>
</dbReference>
<organism evidence="5 6">
    <name type="scientific">Streblomastix strix</name>
    <dbReference type="NCBI Taxonomy" id="222440"/>
    <lineage>
        <taxon>Eukaryota</taxon>
        <taxon>Metamonada</taxon>
        <taxon>Preaxostyla</taxon>
        <taxon>Oxymonadida</taxon>
        <taxon>Streblomastigidae</taxon>
        <taxon>Streblomastix</taxon>
    </lineage>
</organism>
<evidence type="ECO:0000256" key="2">
    <source>
        <dbReference type="ARBA" id="ARBA00022741"/>
    </source>
</evidence>
<dbReference type="PANTHER" id="PTHR24071">
    <property type="entry name" value="RAN GTPASE"/>
    <property type="match status" value="1"/>
</dbReference>
<dbReference type="AlphaFoldDB" id="A0A5J4ULN2"/>
<name>A0A5J4ULN2_9EUKA</name>
<keyword evidence="1" id="KW-0813">Transport</keyword>
<dbReference type="GO" id="GO:0006606">
    <property type="term" value="P:protein import into nucleus"/>
    <property type="evidence" value="ECO:0007669"/>
    <property type="project" value="TreeGrafter"/>
</dbReference>
<keyword evidence="2" id="KW-0547">Nucleotide-binding</keyword>
<dbReference type="GO" id="GO:0003924">
    <property type="term" value="F:GTPase activity"/>
    <property type="evidence" value="ECO:0007669"/>
    <property type="project" value="InterPro"/>
</dbReference>
<keyword evidence="3" id="KW-0653">Protein transport</keyword>
<evidence type="ECO:0000256" key="3">
    <source>
        <dbReference type="ARBA" id="ARBA00022927"/>
    </source>
</evidence>
<accession>A0A5J4ULN2</accession>
<dbReference type="Proteomes" id="UP000324800">
    <property type="component" value="Unassembled WGS sequence"/>
</dbReference>
<dbReference type="InterPro" id="IPR002041">
    <property type="entry name" value="Ran_GTPase"/>
</dbReference>
<sequence>MEIAKQNASFKLVLLGDSGVGKSTFVIKHQTHKLEDRYIATIGVDIRNLTLYTNRGPITFNMYDIAGQDSFQGQHDDYYANAKCAILMFDVMSQQSQDNVEK</sequence>
<dbReference type="PANTHER" id="PTHR24071:SF0">
    <property type="entry name" value="GTP-BINDING NUCLEAR PROTEIN RAN"/>
    <property type="match status" value="1"/>
</dbReference>
<evidence type="ECO:0000313" key="5">
    <source>
        <dbReference type="EMBL" id="KAA6371327.1"/>
    </source>
</evidence>
<protein>
    <submittedName>
        <fullName evidence="5">Putative RAN, Ras superfamily GTPase</fullName>
    </submittedName>
</protein>
<dbReference type="GO" id="GO:0000054">
    <property type="term" value="P:ribosomal subunit export from nucleus"/>
    <property type="evidence" value="ECO:0007669"/>
    <property type="project" value="TreeGrafter"/>
</dbReference>
<evidence type="ECO:0000313" key="6">
    <source>
        <dbReference type="Proteomes" id="UP000324800"/>
    </source>
</evidence>
<dbReference type="EMBL" id="SNRW01014577">
    <property type="protein sequence ID" value="KAA6371327.1"/>
    <property type="molecule type" value="Genomic_DNA"/>
</dbReference>
<dbReference type="PRINTS" id="PR00449">
    <property type="entry name" value="RASTRNSFRMNG"/>
</dbReference>
<evidence type="ECO:0000256" key="1">
    <source>
        <dbReference type="ARBA" id="ARBA00022448"/>
    </source>
</evidence>
<dbReference type="GO" id="GO:0005525">
    <property type="term" value="F:GTP binding"/>
    <property type="evidence" value="ECO:0007669"/>
    <property type="project" value="UniProtKB-KW"/>
</dbReference>
<dbReference type="GO" id="GO:0005634">
    <property type="term" value="C:nucleus"/>
    <property type="evidence" value="ECO:0007669"/>
    <property type="project" value="TreeGrafter"/>
</dbReference>
<dbReference type="PROSITE" id="PS51419">
    <property type="entry name" value="RAB"/>
    <property type="match status" value="1"/>
</dbReference>
<dbReference type="Gene3D" id="3.40.50.300">
    <property type="entry name" value="P-loop containing nucleotide triphosphate hydrolases"/>
    <property type="match status" value="1"/>
</dbReference>
<dbReference type="OrthoDB" id="48625at2759"/>
<keyword evidence="4" id="KW-0342">GTP-binding</keyword>
<gene>
    <name evidence="5" type="ORF">EZS28_033146</name>
</gene>